<dbReference type="Gene3D" id="1.10.10.60">
    <property type="entry name" value="Homeodomain-like"/>
    <property type="match status" value="1"/>
</dbReference>
<evidence type="ECO:0000259" key="5">
    <source>
        <dbReference type="PROSITE" id="PS51253"/>
    </source>
</evidence>
<comment type="caution">
    <text evidence="6">The sequence shown here is derived from an EMBL/GenBank/DDBJ whole genome shotgun (WGS) entry which is preliminary data.</text>
</comment>
<feature type="transmembrane region" description="Helical" evidence="4">
    <location>
        <begin position="209"/>
        <end position="229"/>
    </location>
</feature>
<keyword evidence="2" id="KW-0238">DNA-binding</keyword>
<dbReference type="AlphaFoldDB" id="A0AA38ILJ8"/>
<evidence type="ECO:0000256" key="2">
    <source>
        <dbReference type="ARBA" id="ARBA00023125"/>
    </source>
</evidence>
<dbReference type="SUPFAM" id="SSF46689">
    <property type="entry name" value="Homeodomain-like"/>
    <property type="match status" value="1"/>
</dbReference>
<accession>A0AA38ILJ8</accession>
<keyword evidence="4" id="KW-0812">Transmembrane</keyword>
<dbReference type="InterPro" id="IPR050863">
    <property type="entry name" value="CenT-Element_Derived"/>
</dbReference>
<reference evidence="6" key="1">
    <citation type="journal article" date="2023" name="G3 (Bethesda)">
        <title>Whole genome assemblies of Zophobas morio and Tenebrio molitor.</title>
        <authorList>
            <person name="Kaur S."/>
            <person name="Stinson S.A."/>
            <person name="diCenzo G.C."/>
        </authorList>
    </citation>
    <scope>NUCLEOTIDE SEQUENCE</scope>
    <source>
        <strain evidence="6">QUZm001</strain>
    </source>
</reference>
<evidence type="ECO:0000256" key="3">
    <source>
        <dbReference type="ARBA" id="ARBA00023242"/>
    </source>
</evidence>
<keyword evidence="3" id="KW-0539">Nucleus</keyword>
<dbReference type="Proteomes" id="UP001168821">
    <property type="component" value="Unassembled WGS sequence"/>
</dbReference>
<dbReference type="PANTHER" id="PTHR19303:SF74">
    <property type="entry name" value="POGO TRANSPOSABLE ELEMENT WITH KRAB DOMAIN"/>
    <property type="match status" value="1"/>
</dbReference>
<keyword evidence="7" id="KW-1185">Reference proteome</keyword>
<sequence length="254" mass="28778">MSVKKEQLWSESDMEKAAVAVKSKKMGHLRAAKHFNVPRTTLYRYVKKNKEIKKEKLGRKAVLPPELEEELVQYLLTMESKFFGLTRKDVRSIAYQLAKVNKIENPFNAFSATAGKDWLRRFLKRHQNLSIIKPTGTSISRSLGFNREQVDIFFNELEKLMEHFNFSANRVFNVDETVLCIVQSKTAEIIALKGKRQIGAITSAERGSLVTAVLCMCAGGVFIPPMLIFPRKNSSEILKKGAPPETLFAFHPSG</sequence>
<proteinExistence type="predicted"/>
<dbReference type="InterPro" id="IPR009057">
    <property type="entry name" value="Homeodomain-like_sf"/>
</dbReference>
<evidence type="ECO:0000256" key="1">
    <source>
        <dbReference type="ARBA" id="ARBA00004123"/>
    </source>
</evidence>
<name>A0AA38ILJ8_9CUCU</name>
<comment type="subcellular location">
    <subcellularLocation>
        <location evidence="1">Nucleus</location>
    </subcellularLocation>
</comment>
<gene>
    <name evidence="6" type="ORF">Zmor_010878</name>
</gene>
<organism evidence="6 7">
    <name type="scientific">Zophobas morio</name>
    <dbReference type="NCBI Taxonomy" id="2755281"/>
    <lineage>
        <taxon>Eukaryota</taxon>
        <taxon>Metazoa</taxon>
        <taxon>Ecdysozoa</taxon>
        <taxon>Arthropoda</taxon>
        <taxon>Hexapoda</taxon>
        <taxon>Insecta</taxon>
        <taxon>Pterygota</taxon>
        <taxon>Neoptera</taxon>
        <taxon>Endopterygota</taxon>
        <taxon>Coleoptera</taxon>
        <taxon>Polyphaga</taxon>
        <taxon>Cucujiformia</taxon>
        <taxon>Tenebrionidae</taxon>
        <taxon>Zophobas</taxon>
    </lineage>
</organism>
<dbReference type="Pfam" id="PF03221">
    <property type="entry name" value="HTH_Tnp_Tc5"/>
    <property type="match status" value="1"/>
</dbReference>
<dbReference type="PANTHER" id="PTHR19303">
    <property type="entry name" value="TRANSPOSON"/>
    <property type="match status" value="1"/>
</dbReference>
<evidence type="ECO:0000313" key="7">
    <source>
        <dbReference type="Proteomes" id="UP001168821"/>
    </source>
</evidence>
<dbReference type="InterPro" id="IPR007889">
    <property type="entry name" value="HTH_Psq"/>
</dbReference>
<keyword evidence="4" id="KW-1133">Transmembrane helix</keyword>
<feature type="domain" description="HTH CENPB-type" evidence="5">
    <location>
        <begin position="55"/>
        <end position="132"/>
    </location>
</feature>
<evidence type="ECO:0000313" key="6">
    <source>
        <dbReference type="EMBL" id="KAJ3659175.1"/>
    </source>
</evidence>
<protein>
    <recommendedName>
        <fullName evidence="5">HTH CENPB-type domain-containing protein</fullName>
    </recommendedName>
</protein>
<evidence type="ECO:0000256" key="4">
    <source>
        <dbReference type="SAM" id="Phobius"/>
    </source>
</evidence>
<dbReference type="InterPro" id="IPR006600">
    <property type="entry name" value="HTH_CenpB_DNA-bd_dom"/>
</dbReference>
<keyword evidence="4" id="KW-0472">Membrane</keyword>
<dbReference type="GO" id="GO:0003677">
    <property type="term" value="F:DNA binding"/>
    <property type="evidence" value="ECO:0007669"/>
    <property type="project" value="UniProtKB-KW"/>
</dbReference>
<dbReference type="EMBL" id="JALNTZ010000003">
    <property type="protein sequence ID" value="KAJ3659175.1"/>
    <property type="molecule type" value="Genomic_DNA"/>
</dbReference>
<dbReference type="Pfam" id="PF05225">
    <property type="entry name" value="HTH_psq"/>
    <property type="match status" value="1"/>
</dbReference>
<dbReference type="SMART" id="SM00674">
    <property type="entry name" value="CENPB"/>
    <property type="match status" value="1"/>
</dbReference>
<dbReference type="GO" id="GO:0005634">
    <property type="term" value="C:nucleus"/>
    <property type="evidence" value="ECO:0007669"/>
    <property type="project" value="UniProtKB-SubCell"/>
</dbReference>
<dbReference type="PROSITE" id="PS51253">
    <property type="entry name" value="HTH_CENPB"/>
    <property type="match status" value="1"/>
</dbReference>